<feature type="region of interest" description="Disordered" evidence="2">
    <location>
        <begin position="1"/>
        <end position="136"/>
    </location>
</feature>
<feature type="domain" description="Amidase" evidence="3">
    <location>
        <begin position="172"/>
        <end position="564"/>
    </location>
</feature>
<proteinExistence type="inferred from homology"/>
<evidence type="ECO:0000313" key="4">
    <source>
        <dbReference type="EMBL" id="TKG72472.1"/>
    </source>
</evidence>
<evidence type="ECO:0000256" key="1">
    <source>
        <dbReference type="ARBA" id="ARBA00009199"/>
    </source>
</evidence>
<keyword evidence="5" id="KW-1185">Reference proteome</keyword>
<reference evidence="4 5" key="1">
    <citation type="journal article" date="2015" name="Antonie Van Leeuwenhoek">
        <title>Prauserella endophytica sp. nov., an endophytic actinobacterium isolated from Tamarix taklamakanensis.</title>
        <authorList>
            <person name="Liu J.M."/>
            <person name="Habden X."/>
            <person name="Guo L."/>
            <person name="Tuo L."/>
            <person name="Jiang Z.K."/>
            <person name="Liu S.W."/>
            <person name="Liu X.F."/>
            <person name="Chen L."/>
            <person name="Li R.F."/>
            <person name="Zhang Y.Q."/>
            <person name="Sun C.H."/>
        </authorList>
    </citation>
    <scope>NUCLEOTIDE SEQUENCE [LARGE SCALE GENOMIC DNA]</scope>
    <source>
        <strain evidence="4 5">CGMCC 4.7182</strain>
    </source>
</reference>
<sequence length="598" mass="63208">MTSRPRTAPRSASKCCSCSPRRSCRRSRGRSPDARGDRRAPGVVAAATARRGRFQRFRRRPRRRRRPGAGGPGGARSTFRRQQPRLGGSGLASRRWCLPHRSAGGEPGTHAPVRRDQGLAPPRVGRGGRPRGPATRLRTGDVAVTEHFTRLGLREQIGALTRGEVGARSLAAATVDRVRRVNPLLNAACATFDAEARADAGSGGRLAGVPVAVKDTFALPWYAPKDATPVAYRRPGAGASGVFRRLRDAGCTVAFATNMHQLGFGTTGHVSAYGPCRNPWDVTRCPGGSSSGSAAAVAGRLVPLAIGTDAVGSVRIPASYCGVTGLKPTWGTVPSDGCAGASSMMAIGPITRDAADCRLATEVLLSKSLPPGNRRPRIGLPVDAYWSDVEPGVLAACRRAIEDLGEAGCEIVEITLSGSVDVARTAATVLGAERLARMTPHWRRTVLPTLHPTIQRALEASRGVPEHEVGRARAARQAARDELEATFESVDLVAWPTVPTPPPLLDRPRAALPSGTVSADLAAMRTTGLANLTGVPAITVPCGLDRDGLPVGLMFHAPWHQEGVLVDAAELLEQVTERRWVDREPSAGAMPATAWQVS</sequence>
<dbReference type="EMBL" id="SWMS01000002">
    <property type="protein sequence ID" value="TKG72472.1"/>
    <property type="molecule type" value="Genomic_DNA"/>
</dbReference>
<comment type="caution">
    <text evidence="4">The sequence shown here is derived from an EMBL/GenBank/DDBJ whole genome shotgun (WGS) entry which is preliminary data.</text>
</comment>
<dbReference type="InterPro" id="IPR036928">
    <property type="entry name" value="AS_sf"/>
</dbReference>
<name>A0ABY2S989_9PSEU</name>
<organism evidence="4 5">
    <name type="scientific">Prauserella endophytica</name>
    <dbReference type="NCBI Taxonomy" id="1592324"/>
    <lineage>
        <taxon>Bacteria</taxon>
        <taxon>Bacillati</taxon>
        <taxon>Actinomycetota</taxon>
        <taxon>Actinomycetes</taxon>
        <taxon>Pseudonocardiales</taxon>
        <taxon>Pseudonocardiaceae</taxon>
        <taxon>Prauserella</taxon>
        <taxon>Prauserella coralliicola group</taxon>
    </lineage>
</organism>
<dbReference type="InterPro" id="IPR023631">
    <property type="entry name" value="Amidase_dom"/>
</dbReference>
<protein>
    <submittedName>
        <fullName evidence="4">Amidase</fullName>
    </submittedName>
</protein>
<comment type="similarity">
    <text evidence="1">Belongs to the amidase family.</text>
</comment>
<evidence type="ECO:0000256" key="2">
    <source>
        <dbReference type="SAM" id="MobiDB-lite"/>
    </source>
</evidence>
<evidence type="ECO:0000313" key="5">
    <source>
        <dbReference type="Proteomes" id="UP000309992"/>
    </source>
</evidence>
<feature type="compositionally biased region" description="Basic and acidic residues" evidence="2">
    <location>
        <begin position="30"/>
        <end position="40"/>
    </location>
</feature>
<dbReference type="SUPFAM" id="SSF75304">
    <property type="entry name" value="Amidase signature (AS) enzymes"/>
    <property type="match status" value="1"/>
</dbReference>
<accession>A0ABY2S989</accession>
<dbReference type="Pfam" id="PF01425">
    <property type="entry name" value="Amidase"/>
    <property type="match status" value="1"/>
</dbReference>
<dbReference type="Gene3D" id="3.90.1300.10">
    <property type="entry name" value="Amidase signature (AS) domain"/>
    <property type="match status" value="1"/>
</dbReference>
<gene>
    <name evidence="4" type="ORF">FCN18_04255</name>
</gene>
<dbReference type="PANTHER" id="PTHR11895">
    <property type="entry name" value="TRANSAMIDASE"/>
    <property type="match status" value="1"/>
</dbReference>
<feature type="compositionally biased region" description="Basic residues" evidence="2">
    <location>
        <begin position="50"/>
        <end position="67"/>
    </location>
</feature>
<dbReference type="InterPro" id="IPR000120">
    <property type="entry name" value="Amidase"/>
</dbReference>
<dbReference type="PANTHER" id="PTHR11895:SF7">
    <property type="entry name" value="GLUTAMYL-TRNA(GLN) AMIDOTRANSFERASE SUBUNIT A, MITOCHONDRIAL"/>
    <property type="match status" value="1"/>
</dbReference>
<evidence type="ECO:0000259" key="3">
    <source>
        <dbReference type="Pfam" id="PF01425"/>
    </source>
</evidence>
<dbReference type="Proteomes" id="UP000309992">
    <property type="component" value="Unassembled WGS sequence"/>
</dbReference>